<name>A0A401T1C4_CHIPU</name>
<sequence length="136" mass="14253">MSQGSTDLLPAADVTTDLDPLESHPRFLSITAPSVYSSTTRLTAPAAAPIGERLSATTPFGGAVGDGRTGPIAVRHRLASGQSETAASVDWMGGEKTRAMSQPERGSRGRAGVSAVDQSGLPFHHRLGTMQRRWSP</sequence>
<gene>
    <name evidence="2" type="ORF">chiPu_0014925</name>
</gene>
<organism evidence="2 3">
    <name type="scientific">Chiloscyllium punctatum</name>
    <name type="common">Brownbanded bambooshark</name>
    <name type="synonym">Hemiscyllium punctatum</name>
    <dbReference type="NCBI Taxonomy" id="137246"/>
    <lineage>
        <taxon>Eukaryota</taxon>
        <taxon>Metazoa</taxon>
        <taxon>Chordata</taxon>
        <taxon>Craniata</taxon>
        <taxon>Vertebrata</taxon>
        <taxon>Chondrichthyes</taxon>
        <taxon>Elasmobranchii</taxon>
        <taxon>Galeomorphii</taxon>
        <taxon>Galeoidea</taxon>
        <taxon>Orectolobiformes</taxon>
        <taxon>Hemiscylliidae</taxon>
        <taxon>Chiloscyllium</taxon>
    </lineage>
</organism>
<reference evidence="2 3" key="1">
    <citation type="journal article" date="2018" name="Nat. Ecol. Evol.">
        <title>Shark genomes provide insights into elasmobranch evolution and the origin of vertebrates.</title>
        <authorList>
            <person name="Hara Y"/>
            <person name="Yamaguchi K"/>
            <person name="Onimaru K"/>
            <person name="Kadota M"/>
            <person name="Koyanagi M"/>
            <person name="Keeley SD"/>
            <person name="Tatsumi K"/>
            <person name="Tanaka K"/>
            <person name="Motone F"/>
            <person name="Kageyama Y"/>
            <person name="Nozu R"/>
            <person name="Adachi N"/>
            <person name="Nishimura O"/>
            <person name="Nakagawa R"/>
            <person name="Tanegashima C"/>
            <person name="Kiyatake I"/>
            <person name="Matsumoto R"/>
            <person name="Murakumo K"/>
            <person name="Nishida K"/>
            <person name="Terakita A"/>
            <person name="Kuratani S"/>
            <person name="Sato K"/>
            <person name="Hyodo S Kuraku.S."/>
        </authorList>
    </citation>
    <scope>NUCLEOTIDE SEQUENCE [LARGE SCALE GENOMIC DNA]</scope>
</reference>
<evidence type="ECO:0000313" key="2">
    <source>
        <dbReference type="EMBL" id="GCC36431.1"/>
    </source>
</evidence>
<comment type="caution">
    <text evidence="2">The sequence shown here is derived from an EMBL/GenBank/DDBJ whole genome shotgun (WGS) entry which is preliminary data.</text>
</comment>
<proteinExistence type="predicted"/>
<dbReference type="AlphaFoldDB" id="A0A401T1C4"/>
<accession>A0A401T1C4</accession>
<feature type="region of interest" description="Disordered" evidence="1">
    <location>
        <begin position="77"/>
        <end position="114"/>
    </location>
</feature>
<dbReference type="EMBL" id="BEZZ01000828">
    <property type="protein sequence ID" value="GCC36431.1"/>
    <property type="molecule type" value="Genomic_DNA"/>
</dbReference>
<keyword evidence="3" id="KW-1185">Reference proteome</keyword>
<protein>
    <submittedName>
        <fullName evidence="2">Uncharacterized protein</fullName>
    </submittedName>
</protein>
<evidence type="ECO:0000256" key="1">
    <source>
        <dbReference type="SAM" id="MobiDB-lite"/>
    </source>
</evidence>
<dbReference type="Proteomes" id="UP000287033">
    <property type="component" value="Unassembled WGS sequence"/>
</dbReference>
<evidence type="ECO:0000313" key="3">
    <source>
        <dbReference type="Proteomes" id="UP000287033"/>
    </source>
</evidence>